<evidence type="ECO:0000256" key="1">
    <source>
        <dbReference type="SAM" id="MobiDB-lite"/>
    </source>
</evidence>
<proteinExistence type="predicted"/>
<feature type="region of interest" description="Disordered" evidence="1">
    <location>
        <begin position="150"/>
        <end position="169"/>
    </location>
</feature>
<feature type="compositionally biased region" description="Low complexity" evidence="1">
    <location>
        <begin position="150"/>
        <end position="161"/>
    </location>
</feature>
<dbReference type="EMBL" id="VSRR010000163">
    <property type="protein sequence ID" value="MPC11437.1"/>
    <property type="molecule type" value="Genomic_DNA"/>
</dbReference>
<evidence type="ECO:0000313" key="2">
    <source>
        <dbReference type="EMBL" id="MPC11437.1"/>
    </source>
</evidence>
<gene>
    <name evidence="2" type="ORF">E2C01_004105</name>
</gene>
<dbReference type="AlphaFoldDB" id="A0A5B7CNY9"/>
<protein>
    <submittedName>
        <fullName evidence="2">Uncharacterized protein</fullName>
    </submittedName>
</protein>
<organism evidence="2 3">
    <name type="scientific">Portunus trituberculatus</name>
    <name type="common">Swimming crab</name>
    <name type="synonym">Neptunus trituberculatus</name>
    <dbReference type="NCBI Taxonomy" id="210409"/>
    <lineage>
        <taxon>Eukaryota</taxon>
        <taxon>Metazoa</taxon>
        <taxon>Ecdysozoa</taxon>
        <taxon>Arthropoda</taxon>
        <taxon>Crustacea</taxon>
        <taxon>Multicrustacea</taxon>
        <taxon>Malacostraca</taxon>
        <taxon>Eumalacostraca</taxon>
        <taxon>Eucarida</taxon>
        <taxon>Decapoda</taxon>
        <taxon>Pleocyemata</taxon>
        <taxon>Brachyura</taxon>
        <taxon>Eubrachyura</taxon>
        <taxon>Portunoidea</taxon>
        <taxon>Portunidae</taxon>
        <taxon>Portuninae</taxon>
        <taxon>Portunus</taxon>
    </lineage>
</organism>
<dbReference type="Proteomes" id="UP000324222">
    <property type="component" value="Unassembled WGS sequence"/>
</dbReference>
<name>A0A5B7CNY9_PORTR</name>
<keyword evidence="3" id="KW-1185">Reference proteome</keyword>
<comment type="caution">
    <text evidence="2">The sequence shown here is derived from an EMBL/GenBank/DDBJ whole genome shotgun (WGS) entry which is preliminary data.</text>
</comment>
<accession>A0A5B7CNY9</accession>
<sequence>MALVGKHAFGTELTFKFCGNTTSKQCGGALAWQQPGAGPVLVQRRAGQCQAAAAHPQDLRRPHKAVWWRGGWEAAGRPPGPSPSPLLRTPQSVYRLHIQRASSYLLIVPPGVVLCGGRGRHRPTCIVNPHPRAVWCGPSDWASTARFCSSSQSPSHTTSTSLGIAAASV</sequence>
<evidence type="ECO:0000313" key="3">
    <source>
        <dbReference type="Proteomes" id="UP000324222"/>
    </source>
</evidence>
<reference evidence="2 3" key="1">
    <citation type="submission" date="2019-05" db="EMBL/GenBank/DDBJ databases">
        <title>Another draft genome of Portunus trituberculatus and its Hox gene families provides insights of decapod evolution.</title>
        <authorList>
            <person name="Jeong J.-H."/>
            <person name="Song I."/>
            <person name="Kim S."/>
            <person name="Choi T."/>
            <person name="Kim D."/>
            <person name="Ryu S."/>
            <person name="Kim W."/>
        </authorList>
    </citation>
    <scope>NUCLEOTIDE SEQUENCE [LARGE SCALE GENOMIC DNA]</scope>
    <source>
        <tissue evidence="2">Muscle</tissue>
    </source>
</reference>